<reference evidence="2 3" key="1">
    <citation type="submission" date="2018-07" db="EMBL/GenBank/DDBJ databases">
        <title>Genomic Encyclopedia of Type Strains, Phase III (KMG-III): the genomes of soil and plant-associated and newly described type strains.</title>
        <authorList>
            <person name="Whitman W."/>
        </authorList>
    </citation>
    <scope>NUCLEOTIDE SEQUENCE [LARGE SCALE GENOMIC DNA]</scope>
    <source>
        <strain evidence="2 3">CECT 7287</strain>
    </source>
</reference>
<dbReference type="EMBL" id="QRDZ01000019">
    <property type="protein sequence ID" value="RED65505.1"/>
    <property type="molecule type" value="Genomic_DNA"/>
</dbReference>
<dbReference type="Proteomes" id="UP000256977">
    <property type="component" value="Unassembled WGS sequence"/>
</dbReference>
<evidence type="ECO:0000313" key="2">
    <source>
        <dbReference type="EMBL" id="RED65505.1"/>
    </source>
</evidence>
<keyword evidence="3" id="KW-1185">Reference proteome</keyword>
<proteinExistence type="predicted"/>
<dbReference type="RefSeq" id="WP_116062904.1">
    <property type="nucleotide sequence ID" value="NZ_QRDZ01000019.1"/>
</dbReference>
<evidence type="ECO:0000313" key="3">
    <source>
        <dbReference type="Proteomes" id="UP000256977"/>
    </source>
</evidence>
<dbReference type="AlphaFoldDB" id="A0A3D9IUZ1"/>
<sequence length="276" mass="30078">MNKKHDPTAFHTTVQRLEAFDPGSPLIKERIYNRLIDKMDNRTMEPQIQNKDGISMKQAKWRKGLIASSLVLCLGGAFSTTSYAHDLFQSIAAKFQVGNMTITKYEGELPDSYSSPSAGAEEESGRPTEVQAPTSLSVDEARAAIGLNFPAPTWMEGYEYVNSVLHGTTMAEVQYASGDQSVNFLISTGGENEILTTDEVTTELIDGVNVYKANGIVMWESYGFTVELYAQEDFDNVTLGKIIGSFTVGAPVKPLTEDEAAKNVQERAGATAAPAR</sequence>
<accession>A0A3D9IUZ1</accession>
<dbReference type="OrthoDB" id="2571194at2"/>
<organism evidence="2 3">
    <name type="scientific">Cohnella phaseoli</name>
    <dbReference type="NCBI Taxonomy" id="456490"/>
    <lineage>
        <taxon>Bacteria</taxon>
        <taxon>Bacillati</taxon>
        <taxon>Bacillota</taxon>
        <taxon>Bacilli</taxon>
        <taxon>Bacillales</taxon>
        <taxon>Paenibacillaceae</taxon>
        <taxon>Cohnella</taxon>
    </lineage>
</organism>
<name>A0A3D9IUZ1_9BACL</name>
<evidence type="ECO:0008006" key="4">
    <source>
        <dbReference type="Google" id="ProtNLM"/>
    </source>
</evidence>
<gene>
    <name evidence="2" type="ORF">DFP98_119145</name>
</gene>
<protein>
    <recommendedName>
        <fullName evidence="4">DUF4367 domain-containing protein</fullName>
    </recommendedName>
</protein>
<comment type="caution">
    <text evidence="2">The sequence shown here is derived from an EMBL/GenBank/DDBJ whole genome shotgun (WGS) entry which is preliminary data.</text>
</comment>
<feature type="region of interest" description="Disordered" evidence="1">
    <location>
        <begin position="108"/>
        <end position="133"/>
    </location>
</feature>
<evidence type="ECO:0000256" key="1">
    <source>
        <dbReference type="SAM" id="MobiDB-lite"/>
    </source>
</evidence>